<dbReference type="Proteomes" id="UP000510897">
    <property type="component" value="Segment"/>
</dbReference>
<dbReference type="EMBL" id="KU686212">
    <property type="protein sequence ID" value="AOV62076.1"/>
    <property type="molecule type" value="Genomic_DNA"/>
</dbReference>
<accession>A0A1D8KTT6</accession>
<evidence type="ECO:0000313" key="3">
    <source>
        <dbReference type="Proteomes" id="UP000203902"/>
    </source>
</evidence>
<dbReference type="Gene3D" id="2.30.30.100">
    <property type="match status" value="1"/>
</dbReference>
<reference evidence="2 4" key="3">
    <citation type="submission" date="2020-07" db="EMBL/GenBank/DDBJ databases">
        <title>Signatures of coevolution in a cyanophage population.</title>
        <authorList>
            <person name="Abebe J."/>
        </authorList>
    </citation>
    <scope>NUCLEOTIDE SEQUENCE [LARGE SCALE GENOMIC DNA]</scope>
    <source>
        <strain evidence="2">0809CC03</strain>
    </source>
</reference>
<dbReference type="EMBL" id="MT586120">
    <property type="protein sequence ID" value="QLF86203.1"/>
    <property type="molecule type" value="Genomic_DNA"/>
</dbReference>
<organism evidence="1 3">
    <name type="scientific">Synechococcus phage S-CAM7</name>
    <dbReference type="NCBI Taxonomy" id="1883368"/>
    <lineage>
        <taxon>Viruses</taxon>
        <taxon>Duplodnaviria</taxon>
        <taxon>Heunggongvirae</taxon>
        <taxon>Uroviricota</taxon>
        <taxon>Caudoviricetes</taxon>
        <taxon>Pantevenvirales</taxon>
        <taxon>Kyanoviridae</taxon>
        <taxon>Mazuvirus</taxon>
        <taxon>Mazuvirus scam7</taxon>
    </lineage>
</organism>
<protein>
    <recommendedName>
        <fullName evidence="5">Sm-like domain-containing protein</fullName>
    </recommendedName>
</protein>
<dbReference type="GeneID" id="30308206"/>
<keyword evidence="3" id="KW-1185">Reference proteome</keyword>
<dbReference type="KEGG" id="vg:30308206"/>
<reference evidence="2 4" key="2">
    <citation type="submission" date="2020-06" db="EMBL/GenBank/DDBJ databases">
        <authorList>
            <person name="Puxty R.J."/>
            <person name="Weihe C."/>
            <person name="Marston M.F."/>
            <person name="Martiny J.B.H."/>
        </authorList>
    </citation>
    <scope>NUCLEOTIDE SEQUENCE [LARGE SCALE GENOMIC DNA]</scope>
    <source>
        <strain evidence="2">0809CC03</strain>
    </source>
</reference>
<evidence type="ECO:0000313" key="2">
    <source>
        <dbReference type="EMBL" id="QLF86203.1"/>
    </source>
</evidence>
<name>A0A1D8KTT6_9CAUD</name>
<sequence>MTDKKIASIKLVSGEEVVCTLLSIEKDGSYTILSFTNPLRIQLRDRRRNKRYSLEPWLCLKNDTIHCIDVTKIITVNEITDEDVLSDYNSYYRKKINLMPKPKREISTSNKIGYVGNTKDFKDVLEKLYRDTDSYEKPTDV</sequence>
<dbReference type="RefSeq" id="YP_009323085.1">
    <property type="nucleotide sequence ID" value="NC_031927.1"/>
</dbReference>
<dbReference type="Proteomes" id="UP000203902">
    <property type="component" value="Segment"/>
</dbReference>
<proteinExistence type="predicted"/>
<dbReference type="OrthoDB" id="38824at10239"/>
<evidence type="ECO:0000313" key="4">
    <source>
        <dbReference type="Proteomes" id="UP000510897"/>
    </source>
</evidence>
<reference evidence="1 3" key="1">
    <citation type="journal article" date="2016" name="Virology">
        <title>The genomic content and context of auxiliary metabolic genes in marine cyanomyoviruses.</title>
        <authorList>
            <person name="Crummett L.T."/>
            <person name="Puxty R.J."/>
            <person name="Weihe C."/>
            <person name="Marston M.F."/>
            <person name="Martiny J.B."/>
        </authorList>
    </citation>
    <scope>NUCLEOTIDE SEQUENCE [LARGE SCALE GENOMIC DNA]</scope>
    <source>
        <strain evidence="1">0910CC49</strain>
    </source>
</reference>
<evidence type="ECO:0008006" key="5">
    <source>
        <dbReference type="Google" id="ProtNLM"/>
    </source>
</evidence>
<gene>
    <name evidence="1" type="ORF">C490910_152</name>
    <name evidence="2" type="ORF">CC030809_00147</name>
</gene>
<evidence type="ECO:0000313" key="1">
    <source>
        <dbReference type="EMBL" id="AOV62076.1"/>
    </source>
</evidence>